<dbReference type="SUPFAM" id="SSF53335">
    <property type="entry name" value="S-adenosyl-L-methionine-dependent methyltransferases"/>
    <property type="match status" value="1"/>
</dbReference>
<evidence type="ECO:0000259" key="5">
    <source>
        <dbReference type="Pfam" id="PF00891"/>
    </source>
</evidence>
<keyword evidence="8" id="KW-1185">Reference proteome</keyword>
<dbReference type="Gene3D" id="1.10.10.10">
    <property type="entry name" value="Winged helix-like DNA-binding domain superfamily/Winged helix DNA-binding domain"/>
    <property type="match status" value="1"/>
</dbReference>
<dbReference type="AlphaFoldDB" id="A0A8K0H1D4"/>
<dbReference type="InterPro" id="IPR012967">
    <property type="entry name" value="COMT_dimerisation"/>
</dbReference>
<dbReference type="CDD" id="cd02440">
    <property type="entry name" value="AdoMet_MTases"/>
    <property type="match status" value="1"/>
</dbReference>
<comment type="caution">
    <text evidence="7">The sequence shown here is derived from an EMBL/GenBank/DDBJ whole genome shotgun (WGS) entry which is preliminary data.</text>
</comment>
<dbReference type="InterPro" id="IPR029063">
    <property type="entry name" value="SAM-dependent_MTases_sf"/>
</dbReference>
<dbReference type="PROSITE" id="PS51683">
    <property type="entry name" value="SAM_OMT_II"/>
    <property type="match status" value="1"/>
</dbReference>
<evidence type="ECO:0000259" key="6">
    <source>
        <dbReference type="Pfam" id="PF08100"/>
    </source>
</evidence>
<protein>
    <submittedName>
        <fullName evidence="7">Uncharacterized protein</fullName>
    </submittedName>
</protein>
<dbReference type="SUPFAM" id="SSF46785">
    <property type="entry name" value="Winged helix' DNA-binding domain"/>
    <property type="match status" value="1"/>
</dbReference>
<dbReference type="InterPro" id="IPR016461">
    <property type="entry name" value="COMT-like"/>
</dbReference>
<dbReference type="Pfam" id="PF00891">
    <property type="entry name" value="Methyltransf_2"/>
    <property type="match status" value="1"/>
</dbReference>
<evidence type="ECO:0000256" key="4">
    <source>
        <dbReference type="PIRSR" id="PIRSR005739-1"/>
    </source>
</evidence>
<gene>
    <name evidence="7" type="ORF">FNV43_RR13567</name>
</gene>
<evidence type="ECO:0000256" key="3">
    <source>
        <dbReference type="ARBA" id="ARBA00022691"/>
    </source>
</evidence>
<evidence type="ECO:0000313" key="7">
    <source>
        <dbReference type="EMBL" id="KAF3443877.1"/>
    </source>
</evidence>
<feature type="domain" description="O-methyltransferase C-terminal" evidence="5">
    <location>
        <begin position="131"/>
        <end position="332"/>
    </location>
</feature>
<name>A0A8K0H1D4_9ROSA</name>
<keyword evidence="1" id="KW-0489">Methyltransferase</keyword>
<evidence type="ECO:0000256" key="1">
    <source>
        <dbReference type="ARBA" id="ARBA00022603"/>
    </source>
</evidence>
<dbReference type="GO" id="GO:0032259">
    <property type="term" value="P:methylation"/>
    <property type="evidence" value="ECO:0007669"/>
    <property type="project" value="UniProtKB-KW"/>
</dbReference>
<dbReference type="InterPro" id="IPR001077">
    <property type="entry name" value="COMT_C"/>
</dbReference>
<dbReference type="Gene3D" id="3.40.50.150">
    <property type="entry name" value="Vaccinia Virus protein VP39"/>
    <property type="match status" value="1"/>
</dbReference>
<organism evidence="7 8">
    <name type="scientific">Rhamnella rubrinervis</name>
    <dbReference type="NCBI Taxonomy" id="2594499"/>
    <lineage>
        <taxon>Eukaryota</taxon>
        <taxon>Viridiplantae</taxon>
        <taxon>Streptophyta</taxon>
        <taxon>Embryophyta</taxon>
        <taxon>Tracheophyta</taxon>
        <taxon>Spermatophyta</taxon>
        <taxon>Magnoliopsida</taxon>
        <taxon>eudicotyledons</taxon>
        <taxon>Gunneridae</taxon>
        <taxon>Pentapetalae</taxon>
        <taxon>rosids</taxon>
        <taxon>fabids</taxon>
        <taxon>Rosales</taxon>
        <taxon>Rhamnaceae</taxon>
        <taxon>rhamnoid group</taxon>
        <taxon>Rhamneae</taxon>
        <taxon>Rhamnella</taxon>
    </lineage>
</organism>
<dbReference type="GO" id="GO:0046983">
    <property type="term" value="F:protein dimerization activity"/>
    <property type="evidence" value="ECO:0007669"/>
    <property type="project" value="InterPro"/>
</dbReference>
<dbReference type="GO" id="GO:0008171">
    <property type="term" value="F:O-methyltransferase activity"/>
    <property type="evidence" value="ECO:0007669"/>
    <property type="project" value="InterPro"/>
</dbReference>
<dbReference type="OrthoDB" id="1147460at2759"/>
<dbReference type="InterPro" id="IPR036390">
    <property type="entry name" value="WH_DNA-bd_sf"/>
</dbReference>
<dbReference type="EMBL" id="VOIH02000006">
    <property type="protein sequence ID" value="KAF3443877.1"/>
    <property type="molecule type" value="Genomic_DNA"/>
</dbReference>
<dbReference type="PIRSF" id="PIRSF005739">
    <property type="entry name" value="O-mtase"/>
    <property type="match status" value="1"/>
</dbReference>
<accession>A0A8K0H1D4</accession>
<sequence length="352" mass="38428">MEAIQVDESVRGQAEILQHISAYVTSMALKCAVDLRIADIIHSHGGGPITLSQIASAITGSSCLNVSYLARIMRLLVYKNIFTAHHPSDGGETLYGLTSSSKWILWDSKPSLAPYLVLQNEQSTIASLLCLSQCVKDGGLGFDKVHGCKIWEFTSANPEFNKLFNDAMSSSADILMGVFLPAYKDGFSGIRSLVDVGGGIGTTLSEIVKSHPHIRGINFDLPHVIATAPFNERVTHIGGDMLEAVPTGDAILLKAVLHIWTDEVCIKILSNCRKAIPEDSGKIIILDVVLELQDNNIFEESRIALDLGMMMFTGGKERTEAEWKNVLKKGGFPRYRITKLAAKESIIEAFPK</sequence>
<dbReference type="Pfam" id="PF08100">
    <property type="entry name" value="Dimerisation"/>
    <property type="match status" value="1"/>
</dbReference>
<feature type="active site" description="Proton acceptor" evidence="4">
    <location>
        <position position="258"/>
    </location>
</feature>
<reference evidence="7" key="1">
    <citation type="submission" date="2020-03" db="EMBL/GenBank/DDBJ databases">
        <title>A high-quality chromosome-level genome assembly of a woody plant with both climbing and erect habits, Rhamnella rubrinervis.</title>
        <authorList>
            <person name="Lu Z."/>
            <person name="Yang Y."/>
            <person name="Zhu X."/>
            <person name="Sun Y."/>
        </authorList>
    </citation>
    <scope>NUCLEOTIDE SEQUENCE</scope>
    <source>
        <strain evidence="7">BYM</strain>
        <tissue evidence="7">Leaf</tissue>
    </source>
</reference>
<proteinExistence type="predicted"/>
<dbReference type="Proteomes" id="UP000796880">
    <property type="component" value="Unassembled WGS sequence"/>
</dbReference>
<evidence type="ECO:0000256" key="2">
    <source>
        <dbReference type="ARBA" id="ARBA00022679"/>
    </source>
</evidence>
<keyword evidence="3" id="KW-0949">S-adenosyl-L-methionine</keyword>
<evidence type="ECO:0000313" key="8">
    <source>
        <dbReference type="Proteomes" id="UP000796880"/>
    </source>
</evidence>
<feature type="domain" description="O-methyltransferase dimerisation" evidence="6">
    <location>
        <begin position="17"/>
        <end position="105"/>
    </location>
</feature>
<keyword evidence="2" id="KW-0808">Transferase</keyword>
<dbReference type="PANTHER" id="PTHR11746">
    <property type="entry name" value="O-METHYLTRANSFERASE"/>
    <property type="match status" value="1"/>
</dbReference>
<dbReference type="InterPro" id="IPR036388">
    <property type="entry name" value="WH-like_DNA-bd_sf"/>
</dbReference>